<reference evidence="3 4" key="1">
    <citation type="submission" date="2019-03" db="EMBL/GenBank/DDBJ databases">
        <title>Paracraurococcus aquatilis NE82 genome sequence.</title>
        <authorList>
            <person name="Zhao Y."/>
            <person name="Du Z."/>
        </authorList>
    </citation>
    <scope>NUCLEOTIDE SEQUENCE [LARGE SCALE GENOMIC DNA]</scope>
    <source>
        <strain evidence="3 4">NE82</strain>
    </source>
</reference>
<name>A0A4R4DR52_9PROT</name>
<feature type="domain" description="Restriction endonuclease type IV Mrr" evidence="1">
    <location>
        <begin position="165"/>
        <end position="283"/>
    </location>
</feature>
<keyword evidence="3" id="KW-0255">Endonuclease</keyword>
<protein>
    <submittedName>
        <fullName evidence="3">Restriction endonuclease</fullName>
    </submittedName>
</protein>
<gene>
    <name evidence="3" type="ORF">EXY23_09365</name>
</gene>
<organism evidence="3 4">
    <name type="scientific">Roseicella aquatilis</name>
    <dbReference type="NCBI Taxonomy" id="2527868"/>
    <lineage>
        <taxon>Bacteria</taxon>
        <taxon>Pseudomonadati</taxon>
        <taxon>Pseudomonadota</taxon>
        <taxon>Alphaproteobacteria</taxon>
        <taxon>Acetobacterales</taxon>
        <taxon>Roseomonadaceae</taxon>
        <taxon>Roseicella</taxon>
    </lineage>
</organism>
<dbReference type="InterPro" id="IPR025745">
    <property type="entry name" value="Mrr-like_N_dom"/>
</dbReference>
<keyword evidence="3" id="KW-0540">Nuclease</keyword>
<dbReference type="Pfam" id="PF14338">
    <property type="entry name" value="Mrr_N"/>
    <property type="match status" value="1"/>
</dbReference>
<dbReference type="Proteomes" id="UP000295023">
    <property type="component" value="Unassembled WGS sequence"/>
</dbReference>
<keyword evidence="4" id="KW-1185">Reference proteome</keyword>
<dbReference type="GO" id="GO:0003677">
    <property type="term" value="F:DNA binding"/>
    <property type="evidence" value="ECO:0007669"/>
    <property type="project" value="InterPro"/>
</dbReference>
<evidence type="ECO:0000313" key="4">
    <source>
        <dbReference type="Proteomes" id="UP000295023"/>
    </source>
</evidence>
<evidence type="ECO:0000313" key="3">
    <source>
        <dbReference type="EMBL" id="TCZ63708.1"/>
    </source>
</evidence>
<dbReference type="InterPro" id="IPR011335">
    <property type="entry name" value="Restrct_endonuc-II-like"/>
</dbReference>
<dbReference type="EMBL" id="SKBM01000007">
    <property type="protein sequence ID" value="TCZ63708.1"/>
    <property type="molecule type" value="Genomic_DNA"/>
</dbReference>
<comment type="caution">
    <text evidence="3">The sequence shown here is derived from an EMBL/GenBank/DDBJ whole genome shotgun (WGS) entry which is preliminary data.</text>
</comment>
<dbReference type="SUPFAM" id="SSF52980">
    <property type="entry name" value="Restriction endonuclease-like"/>
    <property type="match status" value="1"/>
</dbReference>
<accession>A0A4R4DR52</accession>
<dbReference type="Pfam" id="PF04471">
    <property type="entry name" value="Mrr_cat"/>
    <property type="match status" value="1"/>
</dbReference>
<feature type="domain" description="Restriction system protein Mrr-like N-terminal" evidence="2">
    <location>
        <begin position="6"/>
        <end position="90"/>
    </location>
</feature>
<dbReference type="GO" id="GO:0015666">
    <property type="term" value="F:restriction endodeoxyribonuclease activity"/>
    <property type="evidence" value="ECO:0007669"/>
    <property type="project" value="TreeGrafter"/>
</dbReference>
<proteinExistence type="predicted"/>
<evidence type="ECO:0000259" key="2">
    <source>
        <dbReference type="Pfam" id="PF14338"/>
    </source>
</evidence>
<evidence type="ECO:0000259" key="1">
    <source>
        <dbReference type="Pfam" id="PF04471"/>
    </source>
</evidence>
<dbReference type="PANTHER" id="PTHR30015">
    <property type="entry name" value="MRR RESTRICTION SYSTEM PROTEIN"/>
    <property type="match status" value="1"/>
</dbReference>
<sequence>MPIPDFQTLMLPVLRHLAAHQMANAKLLPLVSDEFQLNDEERAQLLPKGKQKTIANRVYWALSYLGRAGLLTRVGRGVYEASERGRQVLQQPPDRITINFLRQFPEFRSLRPNDRYADATSDKSVITESAVVDAIATPDERIAAAKAEMDVALREEMLRLVLERPPEFFERLVVQLLQAMGYGDSNADAGLNLGRSGDGGVDGVIKEDRLGLDLIYIQAKRYTDAAVPPAQIQAFAGALNMQRANKGVFITTTRFSVAARQAASQMHGMRIVLIDGDELTRLMLTHDVGVRRDQEIVLKKIDLDFFEQDEVS</sequence>
<dbReference type="OrthoDB" id="9803736at2"/>
<dbReference type="PANTHER" id="PTHR30015:SF7">
    <property type="entry name" value="TYPE IV METHYL-DIRECTED RESTRICTION ENZYME ECOKMRR"/>
    <property type="match status" value="1"/>
</dbReference>
<dbReference type="GO" id="GO:0009307">
    <property type="term" value="P:DNA restriction-modification system"/>
    <property type="evidence" value="ECO:0007669"/>
    <property type="project" value="InterPro"/>
</dbReference>
<dbReference type="InterPro" id="IPR011856">
    <property type="entry name" value="tRNA_endonuc-like_dom_sf"/>
</dbReference>
<dbReference type="AlphaFoldDB" id="A0A4R4DR52"/>
<dbReference type="InterPro" id="IPR052906">
    <property type="entry name" value="Type_IV_Methyl-Rstrct_Enzyme"/>
</dbReference>
<keyword evidence="3" id="KW-0378">Hydrolase</keyword>
<dbReference type="Gene3D" id="3.40.1350.10">
    <property type="match status" value="1"/>
</dbReference>
<dbReference type="InterPro" id="IPR007560">
    <property type="entry name" value="Restrct_endonuc_IV_Mrr"/>
</dbReference>